<dbReference type="AlphaFoldDB" id="A0A4Y2MET6"/>
<comment type="caution">
    <text evidence="2">The sequence shown here is derived from an EMBL/GenBank/DDBJ whole genome shotgun (WGS) entry which is preliminary data.</text>
</comment>
<proteinExistence type="predicted"/>
<dbReference type="Proteomes" id="UP000499080">
    <property type="component" value="Unassembled WGS sequence"/>
</dbReference>
<organism evidence="2 3">
    <name type="scientific">Araneus ventricosus</name>
    <name type="common">Orbweaver spider</name>
    <name type="synonym">Epeira ventricosa</name>
    <dbReference type="NCBI Taxonomy" id="182803"/>
    <lineage>
        <taxon>Eukaryota</taxon>
        <taxon>Metazoa</taxon>
        <taxon>Ecdysozoa</taxon>
        <taxon>Arthropoda</taxon>
        <taxon>Chelicerata</taxon>
        <taxon>Arachnida</taxon>
        <taxon>Araneae</taxon>
        <taxon>Araneomorphae</taxon>
        <taxon>Entelegynae</taxon>
        <taxon>Araneoidea</taxon>
        <taxon>Araneidae</taxon>
        <taxon>Araneus</taxon>
    </lineage>
</organism>
<gene>
    <name evidence="2" type="ORF">AVEN_60686_1</name>
</gene>
<keyword evidence="1" id="KW-0812">Transmembrane</keyword>
<keyword evidence="1" id="KW-0472">Membrane</keyword>
<evidence type="ECO:0000313" key="3">
    <source>
        <dbReference type="Proteomes" id="UP000499080"/>
    </source>
</evidence>
<keyword evidence="3" id="KW-1185">Reference proteome</keyword>
<dbReference type="EMBL" id="BGPR01007086">
    <property type="protein sequence ID" value="GBN24176.1"/>
    <property type="molecule type" value="Genomic_DNA"/>
</dbReference>
<evidence type="ECO:0000256" key="1">
    <source>
        <dbReference type="SAM" id="Phobius"/>
    </source>
</evidence>
<name>A0A4Y2MET6_ARAVE</name>
<sequence>MKCHLSDRIGHSRLESIDGNNFGQVKFSPINRVVPMRGFTIRAKVHEKLVIIDPRMNWKPAIFWSLFPGLIRKRRKSKRLVLCIEAGGVAVSNSGMRLLVLPLFMLSLMDESSVLFRNIKNLDFI</sequence>
<protein>
    <submittedName>
        <fullName evidence="2">Uncharacterized protein</fullName>
    </submittedName>
</protein>
<keyword evidence="1" id="KW-1133">Transmembrane helix</keyword>
<evidence type="ECO:0000313" key="2">
    <source>
        <dbReference type="EMBL" id="GBN24176.1"/>
    </source>
</evidence>
<reference evidence="2 3" key="1">
    <citation type="journal article" date="2019" name="Sci. Rep.">
        <title>Orb-weaving spider Araneus ventricosus genome elucidates the spidroin gene catalogue.</title>
        <authorList>
            <person name="Kono N."/>
            <person name="Nakamura H."/>
            <person name="Ohtoshi R."/>
            <person name="Moran D.A.P."/>
            <person name="Shinohara A."/>
            <person name="Yoshida Y."/>
            <person name="Fujiwara M."/>
            <person name="Mori M."/>
            <person name="Tomita M."/>
            <person name="Arakawa K."/>
        </authorList>
    </citation>
    <scope>NUCLEOTIDE SEQUENCE [LARGE SCALE GENOMIC DNA]</scope>
</reference>
<accession>A0A4Y2MET6</accession>
<feature type="transmembrane region" description="Helical" evidence="1">
    <location>
        <begin position="80"/>
        <end position="105"/>
    </location>
</feature>